<evidence type="ECO:0000256" key="9">
    <source>
        <dbReference type="SAM" id="MobiDB-lite"/>
    </source>
</evidence>
<dbReference type="RefSeq" id="WP_103680092.1">
    <property type="nucleotide sequence ID" value="NZ_LPWH01000063.1"/>
</dbReference>
<keyword evidence="3" id="KW-1003">Cell membrane</keyword>
<keyword evidence="12" id="KW-1185">Reference proteome</keyword>
<dbReference type="OrthoDB" id="9814020at2"/>
<sequence length="201" mass="20748">MHIPERSRPYLFGALSGLLLTASVALAGQFFGTSTTFPRLSTFILTSLGIDLSSLAFAQVRDGALTGAAFPNWQLLFVIGIGLGAFISARASGTFHREHLPELWVSSFGSSQKTRLLYSLAGGSLAMIGARMAGGCPSGHGVSGVSQLGVSSLLAMAMFFIGGITTARFLYASPAAPVSGNNSSVRSGRSGRPDNTQGGLS</sequence>
<evidence type="ECO:0000256" key="6">
    <source>
        <dbReference type="ARBA" id="ARBA00022989"/>
    </source>
</evidence>
<evidence type="ECO:0000256" key="1">
    <source>
        <dbReference type="ARBA" id="ARBA00004429"/>
    </source>
</evidence>
<dbReference type="AlphaFoldDB" id="A0A2S4JR61"/>
<dbReference type="EMBL" id="LPWH01000063">
    <property type="protein sequence ID" value="POR01996.1"/>
    <property type="molecule type" value="Genomic_DNA"/>
</dbReference>
<evidence type="ECO:0000256" key="8">
    <source>
        <dbReference type="ARBA" id="ARBA00035655"/>
    </source>
</evidence>
<dbReference type="PANTHER" id="PTHR30574">
    <property type="entry name" value="INNER MEMBRANE PROTEIN YEDE"/>
    <property type="match status" value="1"/>
</dbReference>
<accession>A0A2S4JR61</accession>
<evidence type="ECO:0000313" key="12">
    <source>
        <dbReference type="Proteomes" id="UP000237350"/>
    </source>
</evidence>
<protein>
    <submittedName>
        <fullName evidence="11">YeeE/YedE family protein</fullName>
    </submittedName>
</protein>
<proteinExistence type="inferred from homology"/>
<feature type="region of interest" description="Disordered" evidence="9">
    <location>
        <begin position="178"/>
        <end position="201"/>
    </location>
</feature>
<dbReference type="PANTHER" id="PTHR30574:SF1">
    <property type="entry name" value="SULPHUR TRANSPORT DOMAIN-CONTAINING PROTEIN"/>
    <property type="match status" value="1"/>
</dbReference>
<evidence type="ECO:0000256" key="7">
    <source>
        <dbReference type="ARBA" id="ARBA00023136"/>
    </source>
</evidence>
<evidence type="ECO:0000256" key="4">
    <source>
        <dbReference type="ARBA" id="ARBA00022519"/>
    </source>
</evidence>
<dbReference type="GO" id="GO:0005886">
    <property type="term" value="C:plasma membrane"/>
    <property type="evidence" value="ECO:0007669"/>
    <property type="project" value="UniProtKB-SubCell"/>
</dbReference>
<comment type="similarity">
    <text evidence="8">Belongs to the TsuA/YedE (TC 9.B.102) family.</text>
</comment>
<evidence type="ECO:0000256" key="3">
    <source>
        <dbReference type="ARBA" id="ARBA00022475"/>
    </source>
</evidence>
<evidence type="ECO:0000313" key="11">
    <source>
        <dbReference type="EMBL" id="POR01996.1"/>
    </source>
</evidence>
<evidence type="ECO:0000256" key="2">
    <source>
        <dbReference type="ARBA" id="ARBA00022448"/>
    </source>
</evidence>
<feature type="transmembrane region" description="Helical" evidence="10">
    <location>
        <begin position="116"/>
        <end position="133"/>
    </location>
</feature>
<feature type="transmembrane region" description="Helical" evidence="10">
    <location>
        <begin position="153"/>
        <end position="171"/>
    </location>
</feature>
<dbReference type="InterPro" id="IPR007272">
    <property type="entry name" value="Sulf_transp_TsuA/YedE"/>
</dbReference>
<gene>
    <name evidence="11" type="ORF">AU468_07005</name>
</gene>
<comment type="caution">
    <text evidence="11">The sequence shown here is derived from an EMBL/GenBank/DDBJ whole genome shotgun (WGS) entry which is preliminary data.</text>
</comment>
<reference evidence="12" key="1">
    <citation type="submission" date="2015-12" db="EMBL/GenBank/DDBJ databases">
        <authorList>
            <person name="Lodha T.D."/>
            <person name="Chintalapati S."/>
            <person name="Chintalapati V.R."/>
            <person name="Sravanthi T."/>
        </authorList>
    </citation>
    <scope>NUCLEOTIDE SEQUENCE [LARGE SCALE GENOMIC DNA]</scope>
    <source>
        <strain evidence="12">JC133</strain>
    </source>
</reference>
<comment type="subcellular location">
    <subcellularLocation>
        <location evidence="1">Cell inner membrane</location>
        <topology evidence="1">Multi-pass membrane protein</topology>
    </subcellularLocation>
</comment>
<evidence type="ECO:0000256" key="5">
    <source>
        <dbReference type="ARBA" id="ARBA00022692"/>
    </source>
</evidence>
<keyword evidence="6 10" id="KW-1133">Transmembrane helix</keyword>
<name>A0A2S4JR61_9SPIO</name>
<feature type="transmembrane region" description="Helical" evidence="10">
    <location>
        <begin position="75"/>
        <end position="95"/>
    </location>
</feature>
<organism evidence="11 12">
    <name type="scientific">Alkalispirochaeta sphaeroplastigenens</name>
    <dbReference type="NCBI Taxonomy" id="1187066"/>
    <lineage>
        <taxon>Bacteria</taxon>
        <taxon>Pseudomonadati</taxon>
        <taxon>Spirochaetota</taxon>
        <taxon>Spirochaetia</taxon>
        <taxon>Spirochaetales</taxon>
        <taxon>Spirochaetaceae</taxon>
        <taxon>Alkalispirochaeta</taxon>
    </lineage>
</organism>
<dbReference type="Proteomes" id="UP000237350">
    <property type="component" value="Unassembled WGS sequence"/>
</dbReference>
<evidence type="ECO:0000256" key="10">
    <source>
        <dbReference type="SAM" id="Phobius"/>
    </source>
</evidence>
<keyword evidence="2" id="KW-0813">Transport</keyword>
<feature type="compositionally biased region" description="Low complexity" evidence="9">
    <location>
        <begin position="178"/>
        <end position="190"/>
    </location>
</feature>
<dbReference type="Pfam" id="PF04143">
    <property type="entry name" value="Sulf_transp"/>
    <property type="match status" value="1"/>
</dbReference>
<keyword evidence="4" id="KW-0997">Cell inner membrane</keyword>
<keyword evidence="5 10" id="KW-0812">Transmembrane</keyword>
<keyword evidence="7 10" id="KW-0472">Membrane</keyword>